<dbReference type="SUPFAM" id="SSF53955">
    <property type="entry name" value="Lysozyme-like"/>
    <property type="match status" value="1"/>
</dbReference>
<protein>
    <submittedName>
        <fullName evidence="3">Soluble lytic murein transglycosylase, putative</fullName>
    </submittedName>
</protein>
<feature type="domain" description="Transglycosylase SLT" evidence="2">
    <location>
        <begin position="354"/>
        <end position="442"/>
    </location>
</feature>
<sequence length="498" mass="59883">MKKIVLFIPFFLFALDLNYLLNKPKSYVRDFYLTEFMKETNSIVLAYKAYNALYKKRPFLHLRILSKKSPIFKEIYRCVNVKKEYLREVDISCILNNGLSLRTISKLNNSDLLYLYKNLKDGKVKSAVFSFLNNDFSNIFKDRDLGYYFILNYPNKKIDQEIKDFSIFEDKYFYQFVKSAVLNDLVLIRMSLSKNLNYKRMNDKVKWWLFLNEMKFKNYEKAKKILKSIKKKTSKEYFWLWKLTKKDFYLNKLLNNPRINFYTLFAHEEKNIPFDIKTNIVFNSVKKPKYDQTNPWDVLKFWDEFRKRKDLFKFAKELDSNKSIALKALVLDKAYHYRKNIFITPNFYDDKNISFKAFVYAIARQESRFIPASVSRSYALGTMQMMPFLVRSMKGDIFNQFDYKENIYLGVKHLKWLFNKLKNPLMVSYAYNGGIGFVKRKVLPKFKYKGKFEPFLSMELVKYDESREYGKKVIANYIIYSHIFGDKNITLHKLLNIN</sequence>
<dbReference type="InterPro" id="IPR008258">
    <property type="entry name" value="Transglycosylase_SLT_dom_1"/>
</dbReference>
<gene>
    <name evidence="3" type="ORF">CMTB2_01658</name>
</gene>
<comment type="caution">
    <text evidence="3">The sequence shown here is derived from an EMBL/GenBank/DDBJ whole genome shotgun (WGS) entry which is preliminary data.</text>
</comment>
<reference evidence="3 4" key="1">
    <citation type="journal article" date="2011" name="Stand. Genomic Sci.">
        <title>Draft genome sequence of Caminibacter mediatlanticus strain TB-2, an epsilonproteobacterium isolated from a deep-sea hydrothermal vent.</title>
        <authorList>
            <person name="Giovannelli D."/>
            <person name="Ferriera S."/>
            <person name="Johnson J."/>
            <person name="Kravitz S."/>
            <person name="Perez-Rodriguez I."/>
            <person name="Ricci J."/>
            <person name="O'Brien C."/>
            <person name="Voordeckers J.W."/>
            <person name="Bini E."/>
            <person name="Vetriani C."/>
        </authorList>
    </citation>
    <scope>NUCLEOTIDE SEQUENCE [LARGE SCALE GENOMIC DNA]</scope>
    <source>
        <strain evidence="3 4">TB-2</strain>
    </source>
</reference>
<dbReference type="PANTHER" id="PTHR37423:SF2">
    <property type="entry name" value="MEMBRANE-BOUND LYTIC MUREIN TRANSGLYCOSYLASE C"/>
    <property type="match status" value="1"/>
</dbReference>
<name>A0AAI9AID8_9BACT</name>
<evidence type="ECO:0000259" key="2">
    <source>
        <dbReference type="Pfam" id="PF01464"/>
    </source>
</evidence>
<dbReference type="EMBL" id="ABCJ01000001">
    <property type="protein sequence ID" value="EDM24181.1"/>
    <property type="molecule type" value="Genomic_DNA"/>
</dbReference>
<dbReference type="AlphaFoldDB" id="A0AAI9AID8"/>
<dbReference type="Gene3D" id="1.10.530.10">
    <property type="match status" value="1"/>
</dbReference>
<dbReference type="RefSeq" id="WP_007472873.1">
    <property type="nucleotide sequence ID" value="NZ_ABCJ01000001.1"/>
</dbReference>
<dbReference type="Proteomes" id="UP000003288">
    <property type="component" value="Unassembled WGS sequence"/>
</dbReference>
<comment type="similarity">
    <text evidence="1">Belongs to the transglycosylase Slt family.</text>
</comment>
<dbReference type="Pfam" id="PF01464">
    <property type="entry name" value="SLT"/>
    <property type="match status" value="1"/>
</dbReference>
<evidence type="ECO:0000313" key="4">
    <source>
        <dbReference type="Proteomes" id="UP000003288"/>
    </source>
</evidence>
<evidence type="ECO:0000313" key="3">
    <source>
        <dbReference type="EMBL" id="EDM24181.1"/>
    </source>
</evidence>
<dbReference type="InterPro" id="IPR023346">
    <property type="entry name" value="Lysozyme-like_dom_sf"/>
</dbReference>
<organism evidence="3 4">
    <name type="scientific">Caminibacter mediatlanticus TB-2</name>
    <dbReference type="NCBI Taxonomy" id="391592"/>
    <lineage>
        <taxon>Bacteria</taxon>
        <taxon>Pseudomonadati</taxon>
        <taxon>Campylobacterota</taxon>
        <taxon>Epsilonproteobacteria</taxon>
        <taxon>Nautiliales</taxon>
        <taxon>Nautiliaceae</taxon>
        <taxon>Caminibacter</taxon>
    </lineage>
</organism>
<proteinExistence type="inferred from homology"/>
<evidence type="ECO:0000256" key="1">
    <source>
        <dbReference type="ARBA" id="ARBA00007734"/>
    </source>
</evidence>
<accession>A0AAI9AID8</accession>
<dbReference type="PANTHER" id="PTHR37423">
    <property type="entry name" value="SOLUBLE LYTIC MUREIN TRANSGLYCOSYLASE-RELATED"/>
    <property type="match status" value="1"/>
</dbReference>